<reference evidence="11 13" key="1">
    <citation type="submission" date="2023-03" db="EMBL/GenBank/DDBJ databases">
        <title>Classification of Bisgaard taxon 6 and taxon 10 as Exercitatus varius gen. nov., spec. nov.</title>
        <authorList>
            <person name="Christensen H."/>
        </authorList>
    </citation>
    <scope>NUCLEOTIDE SEQUENCE</scope>
    <source>
        <strain evidence="10 13">23350_01</strain>
        <strain evidence="11">86116</strain>
    </source>
</reference>
<dbReference type="InterPro" id="IPR000515">
    <property type="entry name" value="MetI-like"/>
</dbReference>
<dbReference type="PANTHER" id="PTHR42929">
    <property type="entry name" value="INNER MEMBRANE ABC TRANSPORTER PERMEASE PROTEIN YDCU-RELATED-RELATED"/>
    <property type="match status" value="1"/>
</dbReference>
<feature type="transmembrane region" description="Helical" evidence="8">
    <location>
        <begin position="253"/>
        <end position="273"/>
    </location>
</feature>
<accession>A0AAW6Q805</accession>
<dbReference type="CDD" id="cd06261">
    <property type="entry name" value="TM_PBP2"/>
    <property type="match status" value="1"/>
</dbReference>
<comment type="similarity">
    <text evidence="2">Belongs to the binding-protein-dependent transport system permease family. CysTW subfamily.</text>
</comment>
<feature type="domain" description="ABC transmembrane type-1" evidence="9">
    <location>
        <begin position="66"/>
        <end position="274"/>
    </location>
</feature>
<keyword evidence="6 8" id="KW-1133">Transmembrane helix</keyword>
<keyword evidence="5 8" id="KW-0812">Transmembrane</keyword>
<feature type="transmembrane region" description="Helical" evidence="8">
    <location>
        <begin position="12"/>
        <end position="37"/>
    </location>
</feature>
<evidence type="ECO:0000313" key="10">
    <source>
        <dbReference type="EMBL" id="MDG2946390.1"/>
    </source>
</evidence>
<proteinExistence type="inferred from homology"/>
<dbReference type="Proteomes" id="UP001216057">
    <property type="component" value="Unassembled WGS sequence"/>
</dbReference>
<dbReference type="Gene3D" id="1.10.3720.10">
    <property type="entry name" value="MetI-like"/>
    <property type="match status" value="1"/>
</dbReference>
<feature type="transmembrane region" description="Helical" evidence="8">
    <location>
        <begin position="70"/>
        <end position="89"/>
    </location>
</feature>
<evidence type="ECO:0000313" key="13">
    <source>
        <dbReference type="Proteomes" id="UP001216057"/>
    </source>
</evidence>
<gene>
    <name evidence="11" type="primary">potB</name>
    <name evidence="11" type="ORF">P7M15_03585</name>
    <name evidence="10" type="ORF">P7M32_08100</name>
</gene>
<feature type="transmembrane region" description="Helical" evidence="8">
    <location>
        <begin position="152"/>
        <end position="174"/>
    </location>
</feature>
<dbReference type="Proteomes" id="UP001214976">
    <property type="component" value="Unassembled WGS sequence"/>
</dbReference>
<keyword evidence="3 8" id="KW-0813">Transport</keyword>
<sequence>MKMTTNKFQKITVGIIFAWLIFFVFAPNFLVFIVSFLSKDVSNFYALPFTFENYARLFEPLYGTVVWNSLYMSVIATVLCLVIGYPFAFIMTKINEKYRPFLMFLLVLPFWTNSLIRIYGMKVFLGVKGILNEVLLSLGLINEPIRILNTEVAVIIGLVYLLLPFMILPLYSAIEKLDLRLLEAAKDLGANAFQRFVRIIIPLTMPGIVSGCLLVLLPAMGMFYVADLLGGAKVLLVGNVIKSEFLVSRNWPFGAAISIGLTILMALLIFVYYKANKLLNKKVELE</sequence>
<evidence type="ECO:0000256" key="7">
    <source>
        <dbReference type="ARBA" id="ARBA00023136"/>
    </source>
</evidence>
<dbReference type="NCBIfam" id="NF007044">
    <property type="entry name" value="PRK09497.1"/>
    <property type="match status" value="1"/>
</dbReference>
<name>A0AAW6Q805_9PAST</name>
<dbReference type="GO" id="GO:0005886">
    <property type="term" value="C:plasma membrane"/>
    <property type="evidence" value="ECO:0007669"/>
    <property type="project" value="UniProtKB-SubCell"/>
</dbReference>
<dbReference type="AlphaFoldDB" id="A0AAW6Q805"/>
<evidence type="ECO:0000256" key="4">
    <source>
        <dbReference type="ARBA" id="ARBA00022475"/>
    </source>
</evidence>
<dbReference type="InterPro" id="IPR035906">
    <property type="entry name" value="MetI-like_sf"/>
</dbReference>
<dbReference type="SUPFAM" id="SSF161098">
    <property type="entry name" value="MetI-like"/>
    <property type="match status" value="1"/>
</dbReference>
<dbReference type="EMBL" id="JARQTX010000008">
    <property type="protein sequence ID" value="MDG2946390.1"/>
    <property type="molecule type" value="Genomic_DNA"/>
</dbReference>
<dbReference type="PROSITE" id="PS50928">
    <property type="entry name" value="ABC_TM1"/>
    <property type="match status" value="1"/>
</dbReference>
<comment type="subcellular location">
    <subcellularLocation>
        <location evidence="1 8">Cell membrane</location>
        <topology evidence="1 8">Multi-pass membrane protein</topology>
    </subcellularLocation>
</comment>
<dbReference type="RefSeq" id="WP_202937807.1">
    <property type="nucleotide sequence ID" value="NZ_JARQTO010000001.1"/>
</dbReference>
<evidence type="ECO:0000256" key="6">
    <source>
        <dbReference type="ARBA" id="ARBA00022989"/>
    </source>
</evidence>
<evidence type="ECO:0000256" key="1">
    <source>
        <dbReference type="ARBA" id="ARBA00004651"/>
    </source>
</evidence>
<evidence type="ECO:0000256" key="2">
    <source>
        <dbReference type="ARBA" id="ARBA00007069"/>
    </source>
</evidence>
<dbReference type="PANTHER" id="PTHR42929:SF1">
    <property type="entry name" value="INNER MEMBRANE ABC TRANSPORTER PERMEASE PROTEIN YDCU-RELATED"/>
    <property type="match status" value="1"/>
</dbReference>
<feature type="transmembrane region" description="Helical" evidence="8">
    <location>
        <begin position="195"/>
        <end position="216"/>
    </location>
</feature>
<dbReference type="EMBL" id="JARQTW010000007">
    <property type="protein sequence ID" value="MDG2949613.1"/>
    <property type="molecule type" value="Genomic_DNA"/>
</dbReference>
<evidence type="ECO:0000313" key="12">
    <source>
        <dbReference type="Proteomes" id="UP001214976"/>
    </source>
</evidence>
<comment type="caution">
    <text evidence="11">The sequence shown here is derived from an EMBL/GenBank/DDBJ whole genome shotgun (WGS) entry which is preliminary data.</text>
</comment>
<organism evidence="11 12">
    <name type="scientific">Exercitatus varius</name>
    <dbReference type="NCBI Taxonomy" id="67857"/>
    <lineage>
        <taxon>Bacteria</taxon>
        <taxon>Pseudomonadati</taxon>
        <taxon>Pseudomonadota</taxon>
        <taxon>Gammaproteobacteria</taxon>
        <taxon>Pasteurellales</taxon>
        <taxon>Pasteurellaceae</taxon>
        <taxon>Exercitatus</taxon>
    </lineage>
</organism>
<evidence type="ECO:0000256" key="3">
    <source>
        <dbReference type="ARBA" id="ARBA00022448"/>
    </source>
</evidence>
<evidence type="ECO:0000313" key="11">
    <source>
        <dbReference type="EMBL" id="MDG2949613.1"/>
    </source>
</evidence>
<evidence type="ECO:0000256" key="8">
    <source>
        <dbReference type="RuleBase" id="RU363032"/>
    </source>
</evidence>
<dbReference type="Pfam" id="PF00528">
    <property type="entry name" value="BPD_transp_1"/>
    <property type="match status" value="1"/>
</dbReference>
<keyword evidence="7 8" id="KW-0472">Membrane</keyword>
<dbReference type="GeneID" id="93225575"/>
<evidence type="ECO:0000259" key="9">
    <source>
        <dbReference type="PROSITE" id="PS50928"/>
    </source>
</evidence>
<keyword evidence="4" id="KW-1003">Cell membrane</keyword>
<evidence type="ECO:0000256" key="5">
    <source>
        <dbReference type="ARBA" id="ARBA00022692"/>
    </source>
</evidence>
<protein>
    <submittedName>
        <fullName evidence="11">Spermidine/putrescine ABC transporter permease PotB</fullName>
    </submittedName>
</protein>
<keyword evidence="13" id="KW-1185">Reference proteome</keyword>
<feature type="transmembrane region" description="Helical" evidence="8">
    <location>
        <begin position="101"/>
        <end position="119"/>
    </location>
</feature>
<dbReference type="GO" id="GO:0055085">
    <property type="term" value="P:transmembrane transport"/>
    <property type="evidence" value="ECO:0007669"/>
    <property type="project" value="InterPro"/>
</dbReference>